<keyword evidence="4" id="KW-1185">Reference proteome</keyword>
<comment type="caution">
    <text evidence="3">The sequence shown here is derived from an EMBL/GenBank/DDBJ whole genome shotgun (WGS) entry which is preliminary data.</text>
</comment>
<evidence type="ECO:0000313" key="3">
    <source>
        <dbReference type="EMBL" id="EEI17716.1"/>
    </source>
</evidence>
<dbReference type="AlphaFoldDB" id="C0XPY5"/>
<protein>
    <recommendedName>
        <fullName evidence="5">Secreted protein</fullName>
    </recommendedName>
</protein>
<evidence type="ECO:0008006" key="5">
    <source>
        <dbReference type="Google" id="ProtNLM"/>
    </source>
</evidence>
<feature type="compositionally biased region" description="Polar residues" evidence="1">
    <location>
        <begin position="31"/>
        <end position="45"/>
    </location>
</feature>
<dbReference type="PROSITE" id="PS51257">
    <property type="entry name" value="PROKAR_LIPOPROTEIN"/>
    <property type="match status" value="1"/>
</dbReference>
<name>C0XPY5_CORLD</name>
<feature type="region of interest" description="Disordered" evidence="1">
    <location>
        <begin position="31"/>
        <end position="59"/>
    </location>
</feature>
<proteinExistence type="predicted"/>
<gene>
    <name evidence="3" type="ORF">HMPREF0298_0505</name>
</gene>
<dbReference type="HOGENOM" id="CLU_114866_0_0_11"/>
<feature type="chain" id="PRO_5038352355" description="Secreted protein" evidence="2">
    <location>
        <begin position="31"/>
        <end position="172"/>
    </location>
</feature>
<dbReference type="EMBL" id="ACHJ01000031">
    <property type="protein sequence ID" value="EEI17716.1"/>
    <property type="molecule type" value="Genomic_DNA"/>
</dbReference>
<reference evidence="3" key="1">
    <citation type="submission" date="2009-01" db="EMBL/GenBank/DDBJ databases">
        <authorList>
            <person name="Qin X."/>
            <person name="Bachman B."/>
            <person name="Battles P."/>
            <person name="Bell A."/>
            <person name="Bess C."/>
            <person name="Bickham C."/>
            <person name="Chaboub L."/>
            <person name="Chen D."/>
            <person name="Coyle M."/>
            <person name="Deiros D.R."/>
            <person name="Dinh H."/>
            <person name="Forbes L."/>
            <person name="Fowler G."/>
            <person name="Francisco L."/>
            <person name="Fu Q."/>
            <person name="Gubbala S."/>
            <person name="Hale W."/>
            <person name="Han Y."/>
            <person name="Hemphill L."/>
            <person name="Highlander S.K."/>
            <person name="Hirani K."/>
            <person name="Hogues M."/>
            <person name="Jackson L."/>
            <person name="Jakkamsetti A."/>
            <person name="Javaid M."/>
            <person name="Jiang H."/>
            <person name="Korchina V."/>
            <person name="Kovar C."/>
            <person name="Lara F."/>
            <person name="Lee S."/>
            <person name="Mata R."/>
            <person name="Mathew T."/>
            <person name="Moen C."/>
            <person name="Morales K."/>
            <person name="Munidasa M."/>
            <person name="Nazareth L."/>
            <person name="Ngo R."/>
            <person name="Nguyen L."/>
            <person name="Okwuonu G."/>
            <person name="Ongeri F."/>
            <person name="Patil S."/>
            <person name="Petrosino J."/>
            <person name="Pham C."/>
            <person name="Pham P."/>
            <person name="Pu L.-L."/>
            <person name="Puazo M."/>
            <person name="Raj R."/>
            <person name="Reid J."/>
            <person name="Rouhana J."/>
            <person name="Saada N."/>
            <person name="Shang Y."/>
            <person name="Simmons D."/>
            <person name="Thornton R."/>
            <person name="Warren J."/>
            <person name="Weissenberger G."/>
            <person name="Zhang J."/>
            <person name="Zhang L."/>
            <person name="Zhou C."/>
            <person name="Zhu D."/>
            <person name="Muzny D."/>
            <person name="Worley K."/>
            <person name="Gibbs R."/>
        </authorList>
    </citation>
    <scope>NUCLEOTIDE SEQUENCE [LARGE SCALE GENOMIC DNA]</scope>
    <source>
        <strain evidence="3">DSM 44291</strain>
    </source>
</reference>
<dbReference type="RefSeq" id="WP_006840987.1">
    <property type="nucleotide sequence ID" value="NZ_GG667196.1"/>
</dbReference>
<dbReference type="Proteomes" id="UP000006196">
    <property type="component" value="Unassembled WGS sequence"/>
</dbReference>
<dbReference type="STRING" id="525263.HMPREF0298_0505"/>
<evidence type="ECO:0000256" key="1">
    <source>
        <dbReference type="SAM" id="MobiDB-lite"/>
    </source>
</evidence>
<dbReference type="eggNOG" id="ENOG5032BKW">
    <property type="taxonomic scope" value="Bacteria"/>
</dbReference>
<evidence type="ECO:0000256" key="2">
    <source>
        <dbReference type="SAM" id="SignalP"/>
    </source>
</evidence>
<accession>C0XPY5</accession>
<sequence>MNITTTRKATAGFFALAALGLAACSPPNQVDSGNKVDTATSQNPDSLAGSGHETPASATRANVVEASQANATPTPVAAGELPTLINCGTATGNEPERLVLSCEDGNDFIENITWNEWSDEIASGTGTRVTLDPDRRVEGTQVILGNPEVIEGTFVFTTVSVDGTSINPESNY</sequence>
<feature type="signal peptide" evidence="2">
    <location>
        <begin position="1"/>
        <end position="30"/>
    </location>
</feature>
<organism evidence="3 4">
    <name type="scientific">Corynebacterium lipophiloflavum (strain ATCC 700352 / DSM 44291 / CCUG 37336 / JCM 10383 / DMMZ 1944)</name>
    <dbReference type="NCBI Taxonomy" id="525263"/>
    <lineage>
        <taxon>Bacteria</taxon>
        <taxon>Bacillati</taxon>
        <taxon>Actinomycetota</taxon>
        <taxon>Actinomycetes</taxon>
        <taxon>Mycobacteriales</taxon>
        <taxon>Corynebacteriaceae</taxon>
        <taxon>Corynebacterium</taxon>
    </lineage>
</organism>
<evidence type="ECO:0000313" key="4">
    <source>
        <dbReference type="Proteomes" id="UP000006196"/>
    </source>
</evidence>
<keyword evidence="2" id="KW-0732">Signal</keyword>
<dbReference type="OrthoDB" id="4427544at2"/>